<evidence type="ECO:0008006" key="3">
    <source>
        <dbReference type="Google" id="ProtNLM"/>
    </source>
</evidence>
<dbReference type="Gene3D" id="1.10.3230.30">
    <property type="entry name" value="Phage gp6-like head-tail connector protein"/>
    <property type="match status" value="1"/>
</dbReference>
<dbReference type="EMBL" id="SCFB01000004">
    <property type="protein sequence ID" value="RZI46574.1"/>
    <property type="molecule type" value="Genomic_DNA"/>
</dbReference>
<protein>
    <recommendedName>
        <fullName evidence="3">Phage gp6-like head-tail connector protein</fullName>
    </recommendedName>
</protein>
<gene>
    <name evidence="1" type="ORF">EQU50_03020</name>
</gene>
<dbReference type="InterPro" id="IPR011738">
    <property type="entry name" value="Phage_CHP"/>
</dbReference>
<comment type="caution">
    <text evidence="1">The sequence shown here is derived from an EMBL/GenBank/DDBJ whole genome shotgun (WGS) entry which is preliminary data.</text>
</comment>
<evidence type="ECO:0000313" key="2">
    <source>
        <dbReference type="Proteomes" id="UP000293550"/>
    </source>
</evidence>
<dbReference type="InterPro" id="IPR006450">
    <property type="entry name" value="Phage_HK97_gp6-like"/>
</dbReference>
<dbReference type="RefSeq" id="WP_130153673.1">
    <property type="nucleotide sequence ID" value="NZ_SCFB01000004.1"/>
</dbReference>
<name>A0A4Q7DKG4_9PROT</name>
<dbReference type="AlphaFoldDB" id="A0A4Q7DKG4"/>
<reference evidence="1 2" key="1">
    <citation type="submission" date="2018-10" db="EMBL/GenBank/DDBJ databases">
        <title>An updated phylogeny of the Alphaproteobacteria reveals that the parasitic Rickettsiales and Holosporales have independent origins.</title>
        <authorList>
            <person name="Munoz-Gomez S.A."/>
            <person name="Hess S."/>
            <person name="Burger G."/>
            <person name="Lang B.F."/>
            <person name="Susko E."/>
            <person name="Slamovits C.H."/>
            <person name="Roger A.J."/>
        </authorList>
    </citation>
    <scope>NUCLEOTIDE SEQUENCE [LARGE SCALE GENOMIC DNA]</scope>
    <source>
        <strain evidence="1">HOLO01</strain>
    </source>
</reference>
<dbReference type="Proteomes" id="UP000293550">
    <property type="component" value="Unassembled WGS sequence"/>
</dbReference>
<dbReference type="NCBIfam" id="TIGR01560">
    <property type="entry name" value="put_DNA_pack"/>
    <property type="match status" value="1"/>
</dbReference>
<dbReference type="OrthoDB" id="8452228at2"/>
<sequence>MLTVLKPAEIEVVSLPEVKAHLRLDHSFEDDYLLTIIQAATQNVESYLGKSLISRTWQLMWQPDKSEKGGLVEIKLPYPPLMEIISVNKIFQGDRKQPMKRYGLETMSSMPKLICVADSEAVEVIYRSGYGDYPKSIPAGIRQALLVRIADFYENRCSASFESKSTLDSLFKELLAPHRLVGLT</sequence>
<keyword evidence="2" id="KW-1185">Reference proteome</keyword>
<dbReference type="Pfam" id="PF05135">
    <property type="entry name" value="Phage_connect_1"/>
    <property type="match status" value="1"/>
</dbReference>
<dbReference type="NCBIfam" id="TIGR02215">
    <property type="entry name" value="phage_chp_gp8"/>
    <property type="match status" value="1"/>
</dbReference>
<organism evidence="1 2">
    <name type="scientific">Candidatus Finniella inopinata</name>
    <dbReference type="NCBI Taxonomy" id="1696036"/>
    <lineage>
        <taxon>Bacteria</taxon>
        <taxon>Pseudomonadati</taxon>
        <taxon>Pseudomonadota</taxon>
        <taxon>Alphaproteobacteria</taxon>
        <taxon>Holosporales</taxon>
        <taxon>Candidatus Paracaedibacteraceae</taxon>
        <taxon>Candidatus Finniella</taxon>
    </lineage>
</organism>
<proteinExistence type="predicted"/>
<dbReference type="CDD" id="cd08054">
    <property type="entry name" value="gp6"/>
    <property type="match status" value="1"/>
</dbReference>
<dbReference type="InterPro" id="IPR021146">
    <property type="entry name" value="Phage_gp6-like_head-tail"/>
</dbReference>
<accession>A0A4Q7DKG4</accession>
<evidence type="ECO:0000313" key="1">
    <source>
        <dbReference type="EMBL" id="RZI46574.1"/>
    </source>
</evidence>